<dbReference type="PROSITE" id="PS00166">
    <property type="entry name" value="ENOYL_COA_HYDRATASE"/>
    <property type="match status" value="1"/>
</dbReference>
<keyword evidence="6" id="KW-0378">Hydrolase</keyword>
<dbReference type="InterPro" id="IPR018376">
    <property type="entry name" value="Enoyl-CoA_hyd/isom_CS"/>
</dbReference>
<protein>
    <submittedName>
        <fullName evidence="6">4-chlorobenzoyl coenzyme A dehalogenase</fullName>
        <ecNumber evidence="6">3.8.1.7</ecNumber>
    </submittedName>
</protein>
<comment type="function">
    <text evidence="1">Could possibly oxidize fatty acids using specific components.</text>
</comment>
<dbReference type="EMBL" id="PECH01000006">
    <property type="protein sequence ID" value="TDZ82747.1"/>
    <property type="molecule type" value="Genomic_DNA"/>
</dbReference>
<gene>
    <name evidence="6" type="ORF">DE4585_01537</name>
</gene>
<dbReference type="Proteomes" id="UP000295117">
    <property type="component" value="Unassembled WGS sequence"/>
</dbReference>
<dbReference type="CDD" id="cd06558">
    <property type="entry name" value="crotonase-like"/>
    <property type="match status" value="1"/>
</dbReference>
<dbReference type="SUPFAM" id="SSF52096">
    <property type="entry name" value="ClpP/crotonase"/>
    <property type="match status" value="1"/>
</dbReference>
<name>A0A4R8S7T4_9MYCO</name>
<dbReference type="GO" id="GO:0018812">
    <property type="term" value="F:3-hydroxyacyl-CoA dehydratase activity"/>
    <property type="evidence" value="ECO:0007669"/>
    <property type="project" value="RHEA"/>
</dbReference>
<evidence type="ECO:0000256" key="5">
    <source>
        <dbReference type="RuleBase" id="RU003707"/>
    </source>
</evidence>
<comment type="catalytic activity">
    <reaction evidence="3">
        <text>a (3S)-3-hydroxyacyl-CoA = a (2E)-enoyl-CoA + H2O</text>
        <dbReference type="Rhea" id="RHEA:16105"/>
        <dbReference type="ChEBI" id="CHEBI:15377"/>
        <dbReference type="ChEBI" id="CHEBI:57318"/>
        <dbReference type="ChEBI" id="CHEBI:58856"/>
        <dbReference type="EC" id="4.2.1.17"/>
    </reaction>
</comment>
<organism evidence="6 7">
    <name type="scientific">Mycobacteroides salmoniphilum</name>
    <dbReference type="NCBI Taxonomy" id="404941"/>
    <lineage>
        <taxon>Bacteria</taxon>
        <taxon>Bacillati</taxon>
        <taxon>Actinomycetota</taxon>
        <taxon>Actinomycetes</taxon>
        <taxon>Mycobacteriales</taxon>
        <taxon>Mycobacteriaceae</taxon>
        <taxon>Mycobacteroides</taxon>
    </lineage>
</organism>
<dbReference type="GO" id="GO:0006631">
    <property type="term" value="P:fatty acid metabolic process"/>
    <property type="evidence" value="ECO:0007669"/>
    <property type="project" value="UniProtKB-KW"/>
</dbReference>
<evidence type="ECO:0000256" key="2">
    <source>
        <dbReference type="ARBA" id="ARBA00022832"/>
    </source>
</evidence>
<dbReference type="InterPro" id="IPR001753">
    <property type="entry name" value="Enoyl-CoA_hydra/iso"/>
</dbReference>
<dbReference type="GO" id="GO:0018787">
    <property type="term" value="F:4-chlorobenzoyl-CoA dehalogenase activity"/>
    <property type="evidence" value="ECO:0007669"/>
    <property type="project" value="UniProtKB-EC"/>
</dbReference>
<evidence type="ECO:0000256" key="1">
    <source>
        <dbReference type="ARBA" id="ARBA00002994"/>
    </source>
</evidence>
<evidence type="ECO:0000256" key="4">
    <source>
        <dbReference type="ARBA" id="ARBA00023717"/>
    </source>
</evidence>
<comment type="caution">
    <text evidence="6">The sequence shown here is derived from an EMBL/GenBank/DDBJ whole genome shotgun (WGS) entry which is preliminary data.</text>
</comment>
<dbReference type="Gene3D" id="3.90.226.10">
    <property type="entry name" value="2-enoyl-CoA Hydratase, Chain A, domain 1"/>
    <property type="match status" value="1"/>
</dbReference>
<comment type="catalytic activity">
    <reaction evidence="4">
        <text>a 4-saturated-(3S)-3-hydroxyacyl-CoA = a (3E)-enoyl-CoA + H2O</text>
        <dbReference type="Rhea" id="RHEA:20724"/>
        <dbReference type="ChEBI" id="CHEBI:15377"/>
        <dbReference type="ChEBI" id="CHEBI:58521"/>
        <dbReference type="ChEBI" id="CHEBI:137480"/>
        <dbReference type="EC" id="4.2.1.17"/>
    </reaction>
</comment>
<dbReference type="EC" id="3.8.1.7" evidence="6"/>
<accession>A0A4R8S7T4</accession>
<dbReference type="PANTHER" id="PTHR43459:SF1">
    <property type="entry name" value="EG:BACN32G11.4 PROTEIN"/>
    <property type="match status" value="1"/>
</dbReference>
<keyword evidence="2" id="KW-0443">Lipid metabolism</keyword>
<proteinExistence type="inferred from homology"/>
<dbReference type="InterPro" id="IPR029045">
    <property type="entry name" value="ClpP/crotonase-like_dom_sf"/>
</dbReference>
<dbReference type="AlphaFoldDB" id="A0A4R8S7T4"/>
<evidence type="ECO:0000256" key="3">
    <source>
        <dbReference type="ARBA" id="ARBA00023709"/>
    </source>
</evidence>
<sequence>MTTVSSTPAQSSDYVAVRNGVLHITIATAAAGTSLDFAGVDAAVPVLQDLPAEVGAILLTSSGANFCAGGNVRDFASAEDRAAKLADLAGRLHEFVRAVNAADRPVVASVHGWAAGGGLSLVLLADIAIGGESTKLRAAYPGIGYSSDGGMSWALPRVVGKARAADILLTDRVVEAPEALSIGLLSRVVADDEVQATAVAAAEKLAAGPREAQNRIRRLLRLSANNTLDAQLDLEQASIAEASVSPTGIEGVDAFVGKRKPVWP</sequence>
<reference evidence="6 7" key="1">
    <citation type="journal article" date="2019" name="Sci. Rep.">
        <title>Extended insight into the Mycobacterium chelonae-abscessus complex through whole genome sequencing of Mycobacterium salmoniphilum outbreak and Mycobacterium salmoniphilum-like strains.</title>
        <authorList>
            <person name="Behra P.R.K."/>
            <person name="Das S."/>
            <person name="Pettersson B.M.F."/>
            <person name="Shirreff L."/>
            <person name="DuCote T."/>
            <person name="Jacobsson K.G."/>
            <person name="Ennis D.G."/>
            <person name="Kirsebom L.A."/>
        </authorList>
    </citation>
    <scope>NUCLEOTIDE SEQUENCE [LARGE SCALE GENOMIC DNA]</scope>
    <source>
        <strain evidence="6 7">DE 4585</strain>
    </source>
</reference>
<evidence type="ECO:0000313" key="7">
    <source>
        <dbReference type="Proteomes" id="UP000295117"/>
    </source>
</evidence>
<dbReference type="PANTHER" id="PTHR43459">
    <property type="entry name" value="ENOYL-COA HYDRATASE"/>
    <property type="match status" value="1"/>
</dbReference>
<comment type="similarity">
    <text evidence="5">Belongs to the enoyl-CoA hydratase/isomerase family.</text>
</comment>
<evidence type="ECO:0000313" key="6">
    <source>
        <dbReference type="EMBL" id="TDZ82747.1"/>
    </source>
</evidence>
<keyword evidence="2" id="KW-0276">Fatty acid metabolism</keyword>
<dbReference type="Pfam" id="PF00378">
    <property type="entry name" value="ECH_1"/>
    <property type="match status" value="1"/>
</dbReference>